<keyword evidence="17" id="KW-1185">Reference proteome</keyword>
<evidence type="ECO:0000256" key="11">
    <source>
        <dbReference type="PIRNR" id="PIRNR036692"/>
    </source>
</evidence>
<evidence type="ECO:0000313" key="14">
    <source>
        <dbReference type="EMBL" id="AYE34859.1"/>
    </source>
</evidence>
<dbReference type="EMBL" id="CP023671">
    <property type="protein sequence ID" value="AYE34859.1"/>
    <property type="molecule type" value="Genomic_DNA"/>
</dbReference>
<dbReference type="Pfam" id="PF01842">
    <property type="entry name" value="ACT"/>
    <property type="match status" value="1"/>
</dbReference>
<dbReference type="PIRSF" id="PIRSF036692">
    <property type="entry name" value="SDH_B"/>
    <property type="match status" value="1"/>
</dbReference>
<dbReference type="Gene3D" id="3.30.1330.90">
    <property type="entry name" value="D-3-phosphoglycerate dehydrogenase, domain 3"/>
    <property type="match status" value="1"/>
</dbReference>
<evidence type="ECO:0000256" key="8">
    <source>
        <dbReference type="ARBA" id="ARBA00023014"/>
    </source>
</evidence>
<dbReference type="SUPFAM" id="SSF55021">
    <property type="entry name" value="ACT-like"/>
    <property type="match status" value="1"/>
</dbReference>
<comment type="similarity">
    <text evidence="3 11 12">Belongs to the iron-sulfur dependent L-serine dehydratase family.</text>
</comment>
<keyword evidence="9 11" id="KW-0456">Lyase</keyword>
<dbReference type="InterPro" id="IPR002912">
    <property type="entry name" value="ACT_dom"/>
</dbReference>
<reference evidence="14 16" key="1">
    <citation type="submission" date="2017-09" db="EMBL/GenBank/DDBJ databases">
        <authorList>
            <person name="Thomas P."/>
            <person name="Seyboldt C."/>
        </authorList>
    </citation>
    <scope>NUCLEOTIDE SEQUENCE [LARGE SCALE GENOMIC DNA]</scope>
    <source>
        <strain evidence="14 16">DSM 7534</strain>
    </source>
</reference>
<keyword evidence="6 11" id="KW-0479">Metal-binding</keyword>
<dbReference type="Proteomes" id="UP001055437">
    <property type="component" value="Chromosome"/>
</dbReference>
<dbReference type="PANTHER" id="PTHR30182:SF12">
    <property type="entry name" value="L-SERINE DEHYDRATASE, BETA CHAIN-RELATED"/>
    <property type="match status" value="1"/>
</dbReference>
<accession>A0A9N7JLK2</accession>
<dbReference type="Proteomes" id="UP000280586">
    <property type="component" value="Chromosome"/>
</dbReference>
<dbReference type="FunFam" id="3.30.70.260:FF:000008">
    <property type="entry name" value="D-3-phosphoglycerate dehydrogenase, chloroplastic"/>
    <property type="match status" value="1"/>
</dbReference>
<dbReference type="GO" id="GO:0003941">
    <property type="term" value="F:L-serine ammonia-lyase activity"/>
    <property type="evidence" value="ECO:0007669"/>
    <property type="project" value="UniProtKB-UniRule"/>
</dbReference>
<dbReference type="GeneID" id="303561177"/>
<dbReference type="Pfam" id="PF03315">
    <property type="entry name" value="SDH_beta"/>
    <property type="match status" value="1"/>
</dbReference>
<dbReference type="SUPFAM" id="SSF143548">
    <property type="entry name" value="Serine metabolism enzymes domain"/>
    <property type="match status" value="1"/>
</dbReference>
<evidence type="ECO:0000256" key="1">
    <source>
        <dbReference type="ARBA" id="ARBA00001966"/>
    </source>
</evidence>
<dbReference type="InterPro" id="IPR029009">
    <property type="entry name" value="ASB_dom_sf"/>
</dbReference>
<feature type="domain" description="ACT" evidence="13">
    <location>
        <begin position="149"/>
        <end position="224"/>
    </location>
</feature>
<evidence type="ECO:0000256" key="7">
    <source>
        <dbReference type="ARBA" id="ARBA00023004"/>
    </source>
</evidence>
<comment type="catalytic activity">
    <reaction evidence="10 11 12">
        <text>L-serine = pyruvate + NH4(+)</text>
        <dbReference type="Rhea" id="RHEA:19169"/>
        <dbReference type="ChEBI" id="CHEBI:15361"/>
        <dbReference type="ChEBI" id="CHEBI:28938"/>
        <dbReference type="ChEBI" id="CHEBI:33384"/>
        <dbReference type="EC" id="4.3.1.17"/>
    </reaction>
</comment>
<dbReference type="GO" id="GO:0006094">
    <property type="term" value="P:gluconeogenesis"/>
    <property type="evidence" value="ECO:0007669"/>
    <property type="project" value="UniProtKB-UniRule"/>
</dbReference>
<comment type="pathway">
    <text evidence="2 11">Carbohydrate biosynthesis; gluconeogenesis.</text>
</comment>
<evidence type="ECO:0000256" key="4">
    <source>
        <dbReference type="ARBA" id="ARBA00022432"/>
    </source>
</evidence>
<keyword evidence="5 11" id="KW-0004">4Fe-4S</keyword>
<dbReference type="NCBIfam" id="TIGR00719">
    <property type="entry name" value="sda_beta"/>
    <property type="match status" value="1"/>
</dbReference>
<dbReference type="AlphaFoldDB" id="A0A9N7JLK2"/>
<evidence type="ECO:0000313" key="17">
    <source>
        <dbReference type="Proteomes" id="UP001055437"/>
    </source>
</evidence>
<evidence type="ECO:0000313" key="16">
    <source>
        <dbReference type="Proteomes" id="UP000280586"/>
    </source>
</evidence>
<evidence type="ECO:0000256" key="6">
    <source>
        <dbReference type="ARBA" id="ARBA00022723"/>
    </source>
</evidence>
<dbReference type="CDD" id="cd04903">
    <property type="entry name" value="ACT_LSD"/>
    <property type="match status" value="1"/>
</dbReference>
<dbReference type="PROSITE" id="PS51671">
    <property type="entry name" value="ACT"/>
    <property type="match status" value="1"/>
</dbReference>
<comment type="cofactor">
    <cofactor evidence="1 12">
        <name>[4Fe-4S] cluster</name>
        <dbReference type="ChEBI" id="CHEBI:49883"/>
    </cofactor>
</comment>
<name>A0A9N7JLK2_CLOSE</name>
<organism evidence="14 16">
    <name type="scientific">Clostridium septicum</name>
    <dbReference type="NCBI Taxonomy" id="1504"/>
    <lineage>
        <taxon>Bacteria</taxon>
        <taxon>Bacillati</taxon>
        <taxon>Bacillota</taxon>
        <taxon>Clostridia</taxon>
        <taxon>Eubacteriales</taxon>
        <taxon>Clostridiaceae</taxon>
        <taxon>Clostridium</taxon>
    </lineage>
</organism>
<reference evidence="15" key="2">
    <citation type="submission" date="2022-06" db="EMBL/GenBank/DDBJ databases">
        <authorList>
            <person name="Holder M.E."/>
            <person name="Ajami N.J."/>
            <person name="Petrosino J.F."/>
        </authorList>
    </citation>
    <scope>NUCLEOTIDE SEQUENCE</scope>
    <source>
        <strain evidence="15">RMA 8861</strain>
    </source>
</reference>
<dbReference type="InterPro" id="IPR004643">
    <property type="entry name" value="Fe-S_L-Ser_bsu"/>
</dbReference>
<dbReference type="InterPro" id="IPR051318">
    <property type="entry name" value="Fe-S_L-Ser"/>
</dbReference>
<dbReference type="EMBL" id="CP099799">
    <property type="protein sequence ID" value="USS01453.1"/>
    <property type="molecule type" value="Genomic_DNA"/>
</dbReference>
<dbReference type="InterPro" id="IPR005131">
    <property type="entry name" value="Ser_deHydtase_bsu"/>
</dbReference>
<evidence type="ECO:0000256" key="5">
    <source>
        <dbReference type="ARBA" id="ARBA00022485"/>
    </source>
</evidence>
<gene>
    <name evidence="14" type="primary">sdaAB</name>
    <name evidence="14" type="ORF">CP523_10830</name>
    <name evidence="15" type="ORF">NH397_03175</name>
</gene>
<evidence type="ECO:0000259" key="13">
    <source>
        <dbReference type="PROSITE" id="PS51671"/>
    </source>
</evidence>
<evidence type="ECO:0000256" key="2">
    <source>
        <dbReference type="ARBA" id="ARBA00004742"/>
    </source>
</evidence>
<dbReference type="KEGG" id="csep:CP523_10830"/>
<evidence type="ECO:0000256" key="3">
    <source>
        <dbReference type="ARBA" id="ARBA00008636"/>
    </source>
</evidence>
<keyword evidence="4 11" id="KW-0312">Gluconeogenesis</keyword>
<evidence type="ECO:0000256" key="10">
    <source>
        <dbReference type="ARBA" id="ARBA00049406"/>
    </source>
</evidence>
<sequence length="226" mass="24471">MKDVGVFDIMGPIMIGPSSSHTAGAARLGKVARAVSEGDIKEVRFLLHGSFGKTYKGHGTDRALVAGILGMEPSDIRLRDAIEIAEKQGIKVSFEEADLGDAHPNTVKILIKGKKEEKYEIIGSSIGGGSIQISEVNGNNVEFTGAYPTLIISHMDIPGAVSKVTAILYKDDINIAFMKVFRSQKGKEATMVFEVDHSMPKEMIEEIKKIDSIKKVIMINPAKDGE</sequence>
<dbReference type="RefSeq" id="WP_120140850.1">
    <property type="nucleotide sequence ID" value="NZ_CP023671.1"/>
</dbReference>
<evidence type="ECO:0000256" key="9">
    <source>
        <dbReference type="ARBA" id="ARBA00023239"/>
    </source>
</evidence>
<evidence type="ECO:0000313" key="15">
    <source>
        <dbReference type="EMBL" id="USS01453.1"/>
    </source>
</evidence>
<dbReference type="Gene3D" id="3.30.70.260">
    <property type="match status" value="1"/>
</dbReference>
<keyword evidence="8 11" id="KW-0411">Iron-sulfur</keyword>
<dbReference type="GO" id="GO:0051539">
    <property type="term" value="F:4 iron, 4 sulfur cluster binding"/>
    <property type="evidence" value="ECO:0007669"/>
    <property type="project" value="UniProtKB-UniRule"/>
</dbReference>
<keyword evidence="7 11" id="KW-0408">Iron</keyword>
<dbReference type="InterPro" id="IPR045865">
    <property type="entry name" value="ACT-like_dom_sf"/>
</dbReference>
<evidence type="ECO:0000256" key="12">
    <source>
        <dbReference type="RuleBase" id="RU366059"/>
    </source>
</evidence>
<proteinExistence type="inferred from homology"/>
<dbReference type="GO" id="GO:0046872">
    <property type="term" value="F:metal ion binding"/>
    <property type="evidence" value="ECO:0007669"/>
    <property type="project" value="UniProtKB-UniRule"/>
</dbReference>
<dbReference type="PANTHER" id="PTHR30182">
    <property type="entry name" value="L-SERINE DEHYDRATASE"/>
    <property type="match status" value="1"/>
</dbReference>
<protein>
    <recommendedName>
        <fullName evidence="11">L-serine deaminase</fullName>
    </recommendedName>
</protein>